<dbReference type="EMBL" id="GBRH01204482">
    <property type="protein sequence ID" value="JAD93413.1"/>
    <property type="molecule type" value="Transcribed_RNA"/>
</dbReference>
<dbReference type="AlphaFoldDB" id="A0A0A9E303"/>
<protein>
    <submittedName>
        <fullName evidence="1">Uncharacterized protein</fullName>
    </submittedName>
</protein>
<name>A0A0A9E303_ARUDO</name>
<accession>A0A0A9E303</accession>
<reference evidence="1" key="1">
    <citation type="submission" date="2014-09" db="EMBL/GenBank/DDBJ databases">
        <authorList>
            <person name="Magalhaes I.L.F."/>
            <person name="Oliveira U."/>
            <person name="Santos F.R."/>
            <person name="Vidigal T.H.D.A."/>
            <person name="Brescovit A.D."/>
            <person name="Santos A.J."/>
        </authorList>
    </citation>
    <scope>NUCLEOTIDE SEQUENCE</scope>
    <source>
        <tissue evidence="1">Shoot tissue taken approximately 20 cm above the soil surface</tissue>
    </source>
</reference>
<evidence type="ECO:0000313" key="1">
    <source>
        <dbReference type="EMBL" id="JAD93413.1"/>
    </source>
</evidence>
<sequence>MVLLPLGRRKVLWKQLRCNWHNCVSANGDGKAVKALLCHSIVVPFTCIFIFSFSRVPSRVIFNIKQHLHEHCKQPANKLWELSHHSWCTLPSLSKSNHKLYCQVPGPIF</sequence>
<organism evidence="1">
    <name type="scientific">Arundo donax</name>
    <name type="common">Giant reed</name>
    <name type="synonym">Donax arundinaceus</name>
    <dbReference type="NCBI Taxonomy" id="35708"/>
    <lineage>
        <taxon>Eukaryota</taxon>
        <taxon>Viridiplantae</taxon>
        <taxon>Streptophyta</taxon>
        <taxon>Embryophyta</taxon>
        <taxon>Tracheophyta</taxon>
        <taxon>Spermatophyta</taxon>
        <taxon>Magnoliopsida</taxon>
        <taxon>Liliopsida</taxon>
        <taxon>Poales</taxon>
        <taxon>Poaceae</taxon>
        <taxon>PACMAD clade</taxon>
        <taxon>Arundinoideae</taxon>
        <taxon>Arundineae</taxon>
        <taxon>Arundo</taxon>
    </lineage>
</organism>
<proteinExistence type="predicted"/>
<reference evidence="1" key="2">
    <citation type="journal article" date="2015" name="Data Brief">
        <title>Shoot transcriptome of the giant reed, Arundo donax.</title>
        <authorList>
            <person name="Barrero R.A."/>
            <person name="Guerrero F.D."/>
            <person name="Moolhuijzen P."/>
            <person name="Goolsby J.A."/>
            <person name="Tidwell J."/>
            <person name="Bellgard S.E."/>
            <person name="Bellgard M.I."/>
        </authorList>
    </citation>
    <scope>NUCLEOTIDE SEQUENCE</scope>
    <source>
        <tissue evidence="1">Shoot tissue taken approximately 20 cm above the soil surface</tissue>
    </source>
</reference>